<gene>
    <name evidence="3" type="ORF">EXE63_04150</name>
</gene>
<keyword evidence="4" id="KW-1185">Reference proteome</keyword>
<feature type="domain" description="Hypervirulence associated protein TUDOR" evidence="2">
    <location>
        <begin position="8"/>
        <end position="66"/>
    </location>
</feature>
<proteinExistence type="predicted"/>
<protein>
    <submittedName>
        <fullName evidence="3">DUF2945 domain-containing protein</fullName>
    </submittedName>
</protein>
<dbReference type="KEGG" id="mfre:EXE63_04150"/>
<evidence type="ECO:0000256" key="1">
    <source>
        <dbReference type="SAM" id="MobiDB-lite"/>
    </source>
</evidence>
<evidence type="ECO:0000259" key="2">
    <source>
        <dbReference type="Pfam" id="PF11160"/>
    </source>
</evidence>
<organism evidence="3 4">
    <name type="scientific">Mycolicibacterium frederiksbergense</name>
    <dbReference type="NCBI Taxonomy" id="117567"/>
    <lineage>
        <taxon>Bacteria</taxon>
        <taxon>Bacillati</taxon>
        <taxon>Actinomycetota</taxon>
        <taxon>Actinomycetes</taxon>
        <taxon>Mycobacteriales</taxon>
        <taxon>Mycobacteriaceae</taxon>
        <taxon>Mycolicibacterium</taxon>
    </lineage>
</organism>
<dbReference type="AlphaFoldDB" id="A0A6H0RYK5"/>
<sequence>MSESFKKGDKVSWQSHGTTVPGTVEEKITSETEAAGREVKASKDEPQYRVTSDKSGRDAVHTPEALKKRSS</sequence>
<feature type="region of interest" description="Disordered" evidence="1">
    <location>
        <begin position="1"/>
        <end position="71"/>
    </location>
</feature>
<name>A0A6H0RYK5_9MYCO</name>
<dbReference type="Pfam" id="PF11160">
    <property type="entry name" value="Hva1_TUDOR"/>
    <property type="match status" value="1"/>
</dbReference>
<dbReference type="Gene3D" id="2.30.30.1060">
    <property type="match status" value="1"/>
</dbReference>
<dbReference type="InterPro" id="IPR021331">
    <property type="entry name" value="Hva1_TUDOR"/>
</dbReference>
<feature type="compositionally biased region" description="Basic and acidic residues" evidence="1">
    <location>
        <begin position="1"/>
        <end position="10"/>
    </location>
</feature>
<feature type="compositionally biased region" description="Polar residues" evidence="1">
    <location>
        <begin position="12"/>
        <end position="21"/>
    </location>
</feature>
<dbReference type="RefSeq" id="WP_168140919.1">
    <property type="nucleotide sequence ID" value="NZ_CP038799.1"/>
</dbReference>
<evidence type="ECO:0000313" key="3">
    <source>
        <dbReference type="EMBL" id="QIV80188.1"/>
    </source>
</evidence>
<dbReference type="EMBL" id="CP038799">
    <property type="protein sequence ID" value="QIV80188.1"/>
    <property type="molecule type" value="Genomic_DNA"/>
</dbReference>
<reference evidence="3 4" key="1">
    <citation type="submission" date="2019-04" db="EMBL/GenBank/DDBJ databases">
        <title>Draft, Whole-Genome Sequence of the Anthracene-degrading Mycobacterium frederiksbergense LB501T, Isolated from a Polycyclic Aromatic Hydrocarbon (PAH)-Contaminated Soil.</title>
        <authorList>
            <person name="Augelletti F."/>
        </authorList>
    </citation>
    <scope>NUCLEOTIDE SEQUENCE [LARGE SCALE GENOMIC DNA]</scope>
    <source>
        <strain evidence="3 4">LB 501T</strain>
    </source>
</reference>
<dbReference type="Proteomes" id="UP000501849">
    <property type="component" value="Chromosome"/>
</dbReference>
<accession>A0A6H0RYK5</accession>
<feature type="compositionally biased region" description="Basic and acidic residues" evidence="1">
    <location>
        <begin position="24"/>
        <end position="71"/>
    </location>
</feature>
<evidence type="ECO:0000313" key="4">
    <source>
        <dbReference type="Proteomes" id="UP000501849"/>
    </source>
</evidence>